<keyword evidence="8" id="KW-1185">Reference proteome</keyword>
<accession>A0A9N9UGV3</accession>
<proteinExistence type="inferred from homology"/>
<dbReference type="InterPro" id="IPR000209">
    <property type="entry name" value="Peptidase_S8/S53_dom"/>
</dbReference>
<dbReference type="PANTHER" id="PTHR43806:SF11">
    <property type="entry name" value="CEREVISIN-RELATED"/>
    <property type="match status" value="1"/>
</dbReference>
<dbReference type="InterPro" id="IPR050131">
    <property type="entry name" value="Peptidase_S8_subtilisin-like"/>
</dbReference>
<dbReference type="AlphaFoldDB" id="A0A9N9UGV3"/>
<evidence type="ECO:0000256" key="1">
    <source>
        <dbReference type="ARBA" id="ARBA00011073"/>
    </source>
</evidence>
<dbReference type="InterPro" id="IPR015500">
    <property type="entry name" value="Peptidase_S8_subtilisin-rel"/>
</dbReference>
<dbReference type="PANTHER" id="PTHR43806">
    <property type="entry name" value="PEPTIDASE S8"/>
    <property type="match status" value="1"/>
</dbReference>
<dbReference type="InterPro" id="IPR036852">
    <property type="entry name" value="Peptidase_S8/S53_dom_sf"/>
</dbReference>
<comment type="caution">
    <text evidence="7">The sequence shown here is derived from an EMBL/GenBank/DDBJ whole genome shotgun (WGS) entry which is preliminary data.</text>
</comment>
<dbReference type="OrthoDB" id="206201at2759"/>
<dbReference type="EMBL" id="CABFNO020001473">
    <property type="protein sequence ID" value="CAG9990475.1"/>
    <property type="molecule type" value="Genomic_DNA"/>
</dbReference>
<organism evidence="7 8">
    <name type="scientific">Clonostachys byssicola</name>
    <dbReference type="NCBI Taxonomy" id="160290"/>
    <lineage>
        <taxon>Eukaryota</taxon>
        <taxon>Fungi</taxon>
        <taxon>Dikarya</taxon>
        <taxon>Ascomycota</taxon>
        <taxon>Pezizomycotina</taxon>
        <taxon>Sordariomycetes</taxon>
        <taxon>Hypocreomycetidae</taxon>
        <taxon>Hypocreales</taxon>
        <taxon>Bionectriaceae</taxon>
        <taxon>Clonostachys</taxon>
    </lineage>
</organism>
<name>A0A9N9UGV3_9HYPO</name>
<keyword evidence="2 5" id="KW-0645">Protease</keyword>
<dbReference type="Pfam" id="PF00082">
    <property type="entry name" value="Peptidase_S8"/>
    <property type="match status" value="1"/>
</dbReference>
<feature type="active site" description="Charge relay system" evidence="5">
    <location>
        <position position="100"/>
    </location>
</feature>
<dbReference type="PROSITE" id="PS00138">
    <property type="entry name" value="SUBTILASE_SER"/>
    <property type="match status" value="1"/>
</dbReference>
<evidence type="ECO:0000313" key="7">
    <source>
        <dbReference type="EMBL" id="CAG9990475.1"/>
    </source>
</evidence>
<dbReference type="PROSITE" id="PS51892">
    <property type="entry name" value="SUBTILASE"/>
    <property type="match status" value="1"/>
</dbReference>
<reference evidence="8" key="1">
    <citation type="submission" date="2019-06" db="EMBL/GenBank/DDBJ databases">
        <authorList>
            <person name="Broberg M."/>
        </authorList>
    </citation>
    <scope>NUCLEOTIDE SEQUENCE [LARGE SCALE GENOMIC DNA]</scope>
</reference>
<dbReference type="InterPro" id="IPR023828">
    <property type="entry name" value="Peptidase_S8_Ser-AS"/>
</dbReference>
<comment type="similarity">
    <text evidence="1 5">Belongs to the peptidase S8 family.</text>
</comment>
<dbReference type="CDD" id="cd00306">
    <property type="entry name" value="Peptidases_S8_S53"/>
    <property type="match status" value="1"/>
</dbReference>
<evidence type="ECO:0000256" key="4">
    <source>
        <dbReference type="ARBA" id="ARBA00022825"/>
    </source>
</evidence>
<sequence length="332" mass="36779">MLLFDGSEVAQPTQQRFMRELERFADKIRHVTESSPSPPDWFPWRKDPIRIAILDTGIDVKQDMLMRIALETKCIQECCGFVIERDSNPDPHDFQDLNGHGTHVTRLVLNAAPSAVIFIAKISDEITIGPQNMHRIARAINWATEKKVNIISMSFGLDCRDSDIDQAIHAAVNANISIFAAASNDGGNKPRVYPSSRSHGVLCIHASDGLGNDGGISPTPQRRKDNFSTLGIGIPSKCKGIPTHISGTSYATPIAAAFAADVLEFARHKCDLSEHETKVLCHFDGVSKILRLMVEQEVETRGGYDYVMPFHLWTTNRSDVQVAEMITEIVNT</sequence>
<evidence type="ECO:0000256" key="2">
    <source>
        <dbReference type="ARBA" id="ARBA00022670"/>
    </source>
</evidence>
<feature type="active site" description="Charge relay system" evidence="5">
    <location>
        <position position="55"/>
    </location>
</feature>
<dbReference type="GO" id="GO:0006508">
    <property type="term" value="P:proteolysis"/>
    <property type="evidence" value="ECO:0007669"/>
    <property type="project" value="UniProtKB-KW"/>
</dbReference>
<reference evidence="7 8" key="2">
    <citation type="submission" date="2021-10" db="EMBL/GenBank/DDBJ databases">
        <authorList>
            <person name="Piombo E."/>
        </authorList>
    </citation>
    <scope>NUCLEOTIDE SEQUENCE [LARGE SCALE GENOMIC DNA]</scope>
</reference>
<evidence type="ECO:0000256" key="3">
    <source>
        <dbReference type="ARBA" id="ARBA00022801"/>
    </source>
</evidence>
<evidence type="ECO:0000256" key="5">
    <source>
        <dbReference type="PROSITE-ProRule" id="PRU01240"/>
    </source>
</evidence>
<evidence type="ECO:0000313" key="8">
    <source>
        <dbReference type="Proteomes" id="UP000754883"/>
    </source>
</evidence>
<feature type="active site" description="Charge relay system" evidence="5">
    <location>
        <position position="249"/>
    </location>
</feature>
<keyword evidence="4 5" id="KW-0720">Serine protease</keyword>
<gene>
    <name evidence="7" type="ORF">CBYS24578_00013786</name>
</gene>
<dbReference type="PRINTS" id="PR00723">
    <property type="entry name" value="SUBTILISIN"/>
</dbReference>
<dbReference type="GO" id="GO:0004252">
    <property type="term" value="F:serine-type endopeptidase activity"/>
    <property type="evidence" value="ECO:0007669"/>
    <property type="project" value="UniProtKB-UniRule"/>
</dbReference>
<dbReference type="Gene3D" id="3.40.50.200">
    <property type="entry name" value="Peptidase S8/S53 domain"/>
    <property type="match status" value="1"/>
</dbReference>
<dbReference type="SUPFAM" id="SSF52743">
    <property type="entry name" value="Subtilisin-like"/>
    <property type="match status" value="1"/>
</dbReference>
<protein>
    <recommendedName>
        <fullName evidence="6">Peptidase S8/S53 domain-containing protein</fullName>
    </recommendedName>
</protein>
<evidence type="ECO:0000259" key="6">
    <source>
        <dbReference type="Pfam" id="PF00082"/>
    </source>
</evidence>
<keyword evidence="3 5" id="KW-0378">Hydrolase</keyword>
<feature type="domain" description="Peptidase S8/S53" evidence="6">
    <location>
        <begin position="49"/>
        <end position="278"/>
    </location>
</feature>
<dbReference type="Proteomes" id="UP000754883">
    <property type="component" value="Unassembled WGS sequence"/>
</dbReference>